<dbReference type="InterPro" id="IPR036866">
    <property type="entry name" value="RibonucZ/Hydroxyglut_hydro"/>
</dbReference>
<organism evidence="1 2">
    <name type="scientific">Pararhodobacter aggregans</name>
    <dbReference type="NCBI Taxonomy" id="404875"/>
    <lineage>
        <taxon>Bacteria</taxon>
        <taxon>Pseudomonadati</taxon>
        <taxon>Pseudomonadota</taxon>
        <taxon>Alphaproteobacteria</taxon>
        <taxon>Rhodobacterales</taxon>
        <taxon>Paracoccaceae</taxon>
        <taxon>Pararhodobacter</taxon>
    </lineage>
</organism>
<accession>A0A2T7ULN4</accession>
<dbReference type="InterPro" id="IPR025638">
    <property type="entry name" value="DUF4336"/>
</dbReference>
<dbReference type="SUPFAM" id="SSF56281">
    <property type="entry name" value="Metallo-hydrolase/oxidoreductase"/>
    <property type="match status" value="1"/>
</dbReference>
<name>A0A2T7ULN4_9RHOB</name>
<dbReference type="AlphaFoldDB" id="A0A2T7ULN4"/>
<reference evidence="1 2" key="1">
    <citation type="journal article" date="2011" name="Syst. Appl. Microbiol.">
        <title>Defluviimonas denitrificans gen. nov., sp. nov., and Pararhodobacter aggregans gen. nov., sp. nov., non-phototrophic Rhodobacteraceae from the biofilter of a marine aquaculture.</title>
        <authorList>
            <person name="Foesel B.U."/>
            <person name="Drake H.L."/>
            <person name="Schramm A."/>
        </authorList>
    </citation>
    <scope>NUCLEOTIDE SEQUENCE [LARGE SCALE GENOMIC DNA]</scope>
    <source>
        <strain evidence="1 2">D1-19</strain>
    </source>
</reference>
<proteinExistence type="predicted"/>
<protein>
    <submittedName>
        <fullName evidence="1">DUF4336 domain-containing protein</fullName>
    </submittedName>
</protein>
<dbReference type="Proteomes" id="UP000244810">
    <property type="component" value="Unassembled WGS sequence"/>
</dbReference>
<gene>
    <name evidence="1" type="ORF">DDE23_20140</name>
</gene>
<dbReference type="OrthoDB" id="450111at2"/>
<dbReference type="RefSeq" id="WP_107754890.1">
    <property type="nucleotide sequence ID" value="NZ_QBKF01000018.1"/>
</dbReference>
<dbReference type="EMBL" id="QDDR01000013">
    <property type="protein sequence ID" value="PVE45577.1"/>
    <property type="molecule type" value="Genomic_DNA"/>
</dbReference>
<dbReference type="PANTHER" id="PTHR33835">
    <property type="entry name" value="YALI0C07656P"/>
    <property type="match status" value="1"/>
</dbReference>
<sequence length="250" mass="27735">MSLDPAHAPPPPYAPLNVLKRVAEEVWIVDGPPIRFYGLPFTTRMTIIRLPDGGLWVHSPIAPDPGLMAEVGALGPVRTLIAPNWIHYAFVGAWQALYPEARCHAAPGVRERAASRDVAIRIDAELSDEAPAAWAGIIDQLVIPGSSAHHEAVFFHRPTETLILTDLIENFERRAVAAWMVPLLFMAGNLDPDGKAPIDMRRTFRKGREAARQAIARVIDWGPERVILAHGRWYSENGVAELTRAFRWLA</sequence>
<evidence type="ECO:0000313" key="1">
    <source>
        <dbReference type="EMBL" id="PVE45577.1"/>
    </source>
</evidence>
<evidence type="ECO:0000313" key="2">
    <source>
        <dbReference type="Proteomes" id="UP000244810"/>
    </source>
</evidence>
<dbReference type="Pfam" id="PF14234">
    <property type="entry name" value="DUF4336"/>
    <property type="match status" value="1"/>
</dbReference>
<dbReference type="PANTHER" id="PTHR33835:SF1">
    <property type="entry name" value="METALLO-BETA-LACTAMASE DOMAIN-CONTAINING PROTEIN"/>
    <property type="match status" value="1"/>
</dbReference>
<keyword evidence="2" id="KW-1185">Reference proteome</keyword>
<comment type="caution">
    <text evidence="1">The sequence shown here is derived from an EMBL/GenBank/DDBJ whole genome shotgun (WGS) entry which is preliminary data.</text>
</comment>